<protein>
    <submittedName>
        <fullName evidence="1">Uncharacterized protein</fullName>
    </submittedName>
</protein>
<comment type="caution">
    <text evidence="1">The sequence shown here is derived from an EMBL/GenBank/DDBJ whole genome shotgun (WGS) entry which is preliminary data.</text>
</comment>
<organism evidence="1 2">
    <name type="scientific">Tanacetum coccineum</name>
    <dbReference type="NCBI Taxonomy" id="301880"/>
    <lineage>
        <taxon>Eukaryota</taxon>
        <taxon>Viridiplantae</taxon>
        <taxon>Streptophyta</taxon>
        <taxon>Embryophyta</taxon>
        <taxon>Tracheophyta</taxon>
        <taxon>Spermatophyta</taxon>
        <taxon>Magnoliopsida</taxon>
        <taxon>eudicotyledons</taxon>
        <taxon>Gunneridae</taxon>
        <taxon>Pentapetalae</taxon>
        <taxon>asterids</taxon>
        <taxon>campanulids</taxon>
        <taxon>Asterales</taxon>
        <taxon>Asteraceae</taxon>
        <taxon>Asteroideae</taxon>
        <taxon>Anthemideae</taxon>
        <taxon>Anthemidinae</taxon>
        <taxon>Tanacetum</taxon>
    </lineage>
</organism>
<sequence>MDCHEIVLMGDSLSIGGVSFGLELLVGEEDLLTLEVPILKDSSYKVQKRKSNSCCDGAVAFAEGETFCSGGAGPELS</sequence>
<name>A0ABQ5EVM7_9ASTR</name>
<reference evidence="1" key="2">
    <citation type="submission" date="2022-01" db="EMBL/GenBank/DDBJ databases">
        <authorList>
            <person name="Yamashiro T."/>
            <person name="Shiraishi A."/>
            <person name="Satake H."/>
            <person name="Nakayama K."/>
        </authorList>
    </citation>
    <scope>NUCLEOTIDE SEQUENCE</scope>
</reference>
<dbReference type="Proteomes" id="UP001151760">
    <property type="component" value="Unassembled WGS sequence"/>
</dbReference>
<gene>
    <name evidence="1" type="ORF">Tco_0989867</name>
</gene>
<keyword evidence="2" id="KW-1185">Reference proteome</keyword>
<accession>A0ABQ5EVM7</accession>
<evidence type="ECO:0000313" key="1">
    <source>
        <dbReference type="EMBL" id="GJT54813.1"/>
    </source>
</evidence>
<proteinExistence type="predicted"/>
<dbReference type="EMBL" id="BQNB010016705">
    <property type="protein sequence ID" value="GJT54813.1"/>
    <property type="molecule type" value="Genomic_DNA"/>
</dbReference>
<reference evidence="1" key="1">
    <citation type="journal article" date="2022" name="Int. J. Mol. Sci.">
        <title>Draft Genome of Tanacetum Coccineum: Genomic Comparison of Closely Related Tanacetum-Family Plants.</title>
        <authorList>
            <person name="Yamashiro T."/>
            <person name="Shiraishi A."/>
            <person name="Nakayama K."/>
            <person name="Satake H."/>
        </authorList>
    </citation>
    <scope>NUCLEOTIDE SEQUENCE</scope>
</reference>
<evidence type="ECO:0000313" key="2">
    <source>
        <dbReference type="Proteomes" id="UP001151760"/>
    </source>
</evidence>